<dbReference type="EMBL" id="CP048630">
    <property type="protein sequence ID" value="QIB36044.1"/>
    <property type="molecule type" value="Genomic_DNA"/>
</dbReference>
<gene>
    <name evidence="1" type="ORF">G3A50_02310</name>
</gene>
<name>A0A6P1YWU0_9HYPH</name>
<evidence type="ECO:0000313" key="1">
    <source>
        <dbReference type="EMBL" id="QIB36044.1"/>
    </source>
</evidence>
<evidence type="ECO:0000313" key="2">
    <source>
        <dbReference type="Proteomes" id="UP000464751"/>
    </source>
</evidence>
<keyword evidence="2" id="KW-1185">Reference proteome</keyword>
<organism evidence="1 2">
    <name type="scientific">Ancylobacter pratisalsi</name>
    <dbReference type="NCBI Taxonomy" id="1745854"/>
    <lineage>
        <taxon>Bacteria</taxon>
        <taxon>Pseudomonadati</taxon>
        <taxon>Pseudomonadota</taxon>
        <taxon>Alphaproteobacteria</taxon>
        <taxon>Hyphomicrobiales</taxon>
        <taxon>Xanthobacteraceae</taxon>
        <taxon>Ancylobacter</taxon>
    </lineage>
</organism>
<accession>A0A6P1YWU0</accession>
<dbReference type="AlphaFoldDB" id="A0A6P1YWU0"/>
<sequence length="132" mass="14340">MDFDATAAVIIGDVIADIRAGRDVDLRAALEDLDGAAEEAGDDQAREDYAIDFDCPPIFEAILGEARDLLRVGERKEAVRRLLLLINPKWPSEGACQAAYLGVMADQRARHESIAAFLGDFINTPLGATLLR</sequence>
<protein>
    <submittedName>
        <fullName evidence="1">Uncharacterized protein</fullName>
    </submittedName>
</protein>
<reference evidence="1 2" key="1">
    <citation type="submission" date="2020-02" db="EMBL/GenBank/DDBJ databases">
        <authorList>
            <person name="Li G."/>
        </authorList>
    </citation>
    <scope>NUCLEOTIDE SEQUENCE [LARGE SCALE GENOMIC DNA]</scope>
    <source>
        <strain evidence="1 2">DSM 102029</strain>
    </source>
</reference>
<proteinExistence type="predicted"/>
<dbReference type="Proteomes" id="UP000464751">
    <property type="component" value="Chromosome"/>
</dbReference>
<dbReference type="KEGG" id="apra:G3A50_02310"/>